<dbReference type="HOGENOM" id="CLU_2360633_0_0_1"/>
<dbReference type="VEuPathDB" id="FungiDB:MYCFIDRAFT_179623"/>
<dbReference type="GeneID" id="19334165"/>
<name>M2ZGD6_PSEFD</name>
<dbReference type="EMBL" id="KB446564">
    <property type="protein sequence ID" value="EME78184.1"/>
    <property type="molecule type" value="Genomic_DNA"/>
</dbReference>
<reference evidence="1 2" key="1">
    <citation type="journal article" date="2012" name="PLoS Pathog.">
        <title>Diverse lifestyles and strategies of plant pathogenesis encoded in the genomes of eighteen Dothideomycetes fungi.</title>
        <authorList>
            <person name="Ohm R.A."/>
            <person name="Feau N."/>
            <person name="Henrissat B."/>
            <person name="Schoch C.L."/>
            <person name="Horwitz B.A."/>
            <person name="Barry K.W."/>
            <person name="Condon B.J."/>
            <person name="Copeland A.C."/>
            <person name="Dhillon B."/>
            <person name="Glaser F."/>
            <person name="Hesse C.N."/>
            <person name="Kosti I."/>
            <person name="LaButti K."/>
            <person name="Lindquist E.A."/>
            <person name="Lucas S."/>
            <person name="Salamov A.A."/>
            <person name="Bradshaw R.E."/>
            <person name="Ciuffetti L."/>
            <person name="Hamelin R.C."/>
            <person name="Kema G.H.J."/>
            <person name="Lawrence C."/>
            <person name="Scott J.A."/>
            <person name="Spatafora J.W."/>
            <person name="Turgeon B.G."/>
            <person name="de Wit P.J.G.M."/>
            <person name="Zhong S."/>
            <person name="Goodwin S.B."/>
            <person name="Grigoriev I.V."/>
        </authorList>
    </citation>
    <scope>NUCLEOTIDE SEQUENCE [LARGE SCALE GENOMIC DNA]</scope>
    <source>
        <strain evidence="1 2">CIRAD86</strain>
    </source>
</reference>
<sequence>MLISDSKSTPSPVLGCTSGFGLIRTTGLVMARLPRVGTPSIVELPPYHGRSCGRIGINRSLTRIAPSPRCRDIAWRMADSRIEIAVLVVLPSSMAI</sequence>
<keyword evidence="2" id="KW-1185">Reference proteome</keyword>
<organism evidence="1 2">
    <name type="scientific">Pseudocercospora fijiensis (strain CIRAD86)</name>
    <name type="common">Black leaf streak disease fungus</name>
    <name type="synonym">Mycosphaerella fijiensis</name>
    <dbReference type="NCBI Taxonomy" id="383855"/>
    <lineage>
        <taxon>Eukaryota</taxon>
        <taxon>Fungi</taxon>
        <taxon>Dikarya</taxon>
        <taxon>Ascomycota</taxon>
        <taxon>Pezizomycotina</taxon>
        <taxon>Dothideomycetes</taxon>
        <taxon>Dothideomycetidae</taxon>
        <taxon>Mycosphaerellales</taxon>
        <taxon>Mycosphaerellaceae</taxon>
        <taxon>Pseudocercospora</taxon>
    </lineage>
</organism>
<proteinExistence type="predicted"/>
<accession>M2ZGD6</accession>
<gene>
    <name evidence="1" type="ORF">MYCFIDRAFT_179623</name>
</gene>
<evidence type="ECO:0000313" key="1">
    <source>
        <dbReference type="EMBL" id="EME78184.1"/>
    </source>
</evidence>
<protein>
    <submittedName>
        <fullName evidence="1">Uncharacterized protein</fullName>
    </submittedName>
</protein>
<dbReference type="KEGG" id="pfj:MYCFIDRAFT_179623"/>
<dbReference type="AlphaFoldDB" id="M2ZGD6"/>
<dbReference type="Proteomes" id="UP000016932">
    <property type="component" value="Unassembled WGS sequence"/>
</dbReference>
<dbReference type="RefSeq" id="XP_007931861.1">
    <property type="nucleotide sequence ID" value="XM_007933670.1"/>
</dbReference>
<evidence type="ECO:0000313" key="2">
    <source>
        <dbReference type="Proteomes" id="UP000016932"/>
    </source>
</evidence>